<gene>
    <name evidence="4" type="ORF">R9Z33_18915</name>
</gene>
<dbReference type="PANTHER" id="PTHR34475">
    <property type="match status" value="1"/>
</dbReference>
<keyword evidence="2" id="KW-0472">Membrane</keyword>
<keyword evidence="2" id="KW-0812">Transmembrane</keyword>
<sequence length="341" mass="35645">MKRFRPQEAQTVDAARLGEELRDARLALGLSIEDVAAELRIRRVYLIALEEGRLKDLPSPAYAVGFVRNYAGALGLDPSEMVRRLRDAVATGARKTDLVFPEPVPERGFPAGVLVLAGAVIAIGAYVAWYNWAGTGNRTVDAVPPVPARLEPAARTGEALRPATPAPTAPSTTATAPTPAASPAPSATPSPTPPGAAVIVPALPVPTPVPVQVPTPAPPPAAAPPADQPRITLRARAEIWTQVRDTRANQTLISRNMRPGETFVVPNREGLLLSVGNAAMIEVLVDGQPSPAFGNTPGVRRDVPLVPDQLRPRPAAGTQAPAAPAAAPPAPARLNPPAQRQ</sequence>
<feature type="compositionally biased region" description="Pro residues" evidence="1">
    <location>
        <begin position="211"/>
        <end position="227"/>
    </location>
</feature>
<dbReference type="PROSITE" id="PS50943">
    <property type="entry name" value="HTH_CROC1"/>
    <property type="match status" value="1"/>
</dbReference>
<dbReference type="SMART" id="SM00530">
    <property type="entry name" value="HTH_XRE"/>
    <property type="match status" value="1"/>
</dbReference>
<dbReference type="EMBL" id="CP137852">
    <property type="protein sequence ID" value="WPB84157.1"/>
    <property type="molecule type" value="Genomic_DNA"/>
</dbReference>
<dbReference type="Proteomes" id="UP001305521">
    <property type="component" value="Chromosome"/>
</dbReference>
<feature type="compositionally biased region" description="Low complexity" evidence="1">
    <location>
        <begin position="312"/>
        <end position="325"/>
    </location>
</feature>
<feature type="compositionally biased region" description="Low complexity" evidence="1">
    <location>
        <begin position="332"/>
        <end position="341"/>
    </location>
</feature>
<dbReference type="Pfam" id="PF13464">
    <property type="entry name" value="RodZ_C"/>
    <property type="match status" value="1"/>
</dbReference>
<dbReference type="SUPFAM" id="SSF47413">
    <property type="entry name" value="lambda repressor-like DNA-binding domains"/>
    <property type="match status" value="1"/>
</dbReference>
<name>A0ABZ0PFB0_9PROT</name>
<dbReference type="Gene3D" id="1.10.260.40">
    <property type="entry name" value="lambda repressor-like DNA-binding domains"/>
    <property type="match status" value="1"/>
</dbReference>
<evidence type="ECO:0000313" key="4">
    <source>
        <dbReference type="EMBL" id="WPB84157.1"/>
    </source>
</evidence>
<dbReference type="RefSeq" id="WP_318648114.1">
    <property type="nucleotide sequence ID" value="NZ_CP137852.1"/>
</dbReference>
<feature type="domain" description="HTH cro/C1-type" evidence="3">
    <location>
        <begin position="21"/>
        <end position="81"/>
    </location>
</feature>
<feature type="region of interest" description="Disordered" evidence="1">
    <location>
        <begin position="211"/>
        <end position="230"/>
    </location>
</feature>
<feature type="region of interest" description="Disordered" evidence="1">
    <location>
        <begin position="155"/>
        <end position="199"/>
    </location>
</feature>
<dbReference type="CDD" id="cd00093">
    <property type="entry name" value="HTH_XRE"/>
    <property type="match status" value="1"/>
</dbReference>
<dbReference type="InterPro" id="IPR010982">
    <property type="entry name" value="Lambda_DNA-bd_dom_sf"/>
</dbReference>
<protein>
    <submittedName>
        <fullName evidence="4">DUF4115 domain-containing protein</fullName>
    </submittedName>
</protein>
<evidence type="ECO:0000256" key="1">
    <source>
        <dbReference type="SAM" id="MobiDB-lite"/>
    </source>
</evidence>
<dbReference type="PRINTS" id="PR01217">
    <property type="entry name" value="PRICHEXTENSN"/>
</dbReference>
<feature type="compositionally biased region" description="Pro residues" evidence="1">
    <location>
        <begin position="180"/>
        <end position="194"/>
    </location>
</feature>
<dbReference type="InterPro" id="IPR050400">
    <property type="entry name" value="Bact_Cytoskel_RodZ"/>
</dbReference>
<proteinExistence type="predicted"/>
<evidence type="ECO:0000259" key="3">
    <source>
        <dbReference type="PROSITE" id="PS50943"/>
    </source>
</evidence>
<evidence type="ECO:0000256" key="2">
    <source>
        <dbReference type="SAM" id="Phobius"/>
    </source>
</evidence>
<reference evidence="4 5" key="1">
    <citation type="submission" date="2023-11" db="EMBL/GenBank/DDBJ databases">
        <title>Arctic aerobic anoxygenic photoheterotroph Sediminicoccus rosea KRV36 adapts its photosynthesis to long days of polar summer.</title>
        <authorList>
            <person name="Tomasch J."/>
            <person name="Kopejtka K."/>
            <person name="Bily T."/>
            <person name="Gardiner A.T."/>
            <person name="Gardian Z."/>
            <person name="Shivaramu S."/>
            <person name="Koblizek M."/>
            <person name="Engelhardt F."/>
            <person name="Kaftan D."/>
        </authorList>
    </citation>
    <scope>NUCLEOTIDE SEQUENCE [LARGE SCALE GENOMIC DNA]</scope>
    <source>
        <strain evidence="4 5">R-30</strain>
    </source>
</reference>
<feature type="region of interest" description="Disordered" evidence="1">
    <location>
        <begin position="292"/>
        <end position="341"/>
    </location>
</feature>
<keyword evidence="2" id="KW-1133">Transmembrane helix</keyword>
<dbReference type="Pfam" id="PF13413">
    <property type="entry name" value="HTH_25"/>
    <property type="match status" value="1"/>
</dbReference>
<accession>A0ABZ0PFB0</accession>
<dbReference type="PANTHER" id="PTHR34475:SF1">
    <property type="entry name" value="CYTOSKELETON PROTEIN RODZ"/>
    <property type="match status" value="1"/>
</dbReference>
<feature type="compositionally biased region" description="Low complexity" evidence="1">
    <location>
        <begin position="169"/>
        <end position="179"/>
    </location>
</feature>
<keyword evidence="5" id="KW-1185">Reference proteome</keyword>
<feature type="transmembrane region" description="Helical" evidence="2">
    <location>
        <begin position="111"/>
        <end position="132"/>
    </location>
</feature>
<evidence type="ECO:0000313" key="5">
    <source>
        <dbReference type="Proteomes" id="UP001305521"/>
    </source>
</evidence>
<dbReference type="InterPro" id="IPR025194">
    <property type="entry name" value="RodZ-like_C"/>
</dbReference>
<organism evidence="4 5">
    <name type="scientific">Sediminicoccus rosea</name>
    <dbReference type="NCBI Taxonomy" id="1225128"/>
    <lineage>
        <taxon>Bacteria</taxon>
        <taxon>Pseudomonadati</taxon>
        <taxon>Pseudomonadota</taxon>
        <taxon>Alphaproteobacteria</taxon>
        <taxon>Acetobacterales</taxon>
        <taxon>Roseomonadaceae</taxon>
        <taxon>Sediminicoccus</taxon>
    </lineage>
</organism>
<dbReference type="InterPro" id="IPR001387">
    <property type="entry name" value="Cro/C1-type_HTH"/>
</dbReference>